<dbReference type="KEGG" id="llu:AKJ09_10947"/>
<keyword evidence="3" id="KW-1185">Reference proteome</keyword>
<evidence type="ECO:0000313" key="3">
    <source>
        <dbReference type="Proteomes" id="UP000064967"/>
    </source>
</evidence>
<gene>
    <name evidence="2" type="ORF">AKJ09_10947</name>
</gene>
<accession>A0A0K1QEV1</accession>
<dbReference type="EMBL" id="CP012333">
    <property type="protein sequence ID" value="AKV04284.1"/>
    <property type="molecule type" value="Genomic_DNA"/>
</dbReference>
<name>A0A0K1QEV1_9BACT</name>
<proteinExistence type="predicted"/>
<organism evidence="2 3">
    <name type="scientific">Labilithrix luteola</name>
    <dbReference type="NCBI Taxonomy" id="1391654"/>
    <lineage>
        <taxon>Bacteria</taxon>
        <taxon>Pseudomonadati</taxon>
        <taxon>Myxococcota</taxon>
        <taxon>Polyangia</taxon>
        <taxon>Polyangiales</taxon>
        <taxon>Labilitrichaceae</taxon>
        <taxon>Labilithrix</taxon>
    </lineage>
</organism>
<feature type="region of interest" description="Disordered" evidence="1">
    <location>
        <begin position="1"/>
        <end position="37"/>
    </location>
</feature>
<dbReference type="AlphaFoldDB" id="A0A0K1QEV1"/>
<reference evidence="2 3" key="1">
    <citation type="submission" date="2015-08" db="EMBL/GenBank/DDBJ databases">
        <authorList>
            <person name="Babu N.S."/>
            <person name="Beckwith C.J."/>
            <person name="Beseler K.G."/>
            <person name="Brison A."/>
            <person name="Carone J.V."/>
            <person name="Caskin T.P."/>
            <person name="Diamond M."/>
            <person name="Durham M.E."/>
            <person name="Foxe J.M."/>
            <person name="Go M."/>
            <person name="Henderson B.A."/>
            <person name="Jones I.B."/>
            <person name="McGettigan J.A."/>
            <person name="Micheletti S.J."/>
            <person name="Nasrallah M.E."/>
            <person name="Ortiz D."/>
            <person name="Piller C.R."/>
            <person name="Privatt S.R."/>
            <person name="Schneider S.L."/>
            <person name="Sharp S."/>
            <person name="Smith T.C."/>
            <person name="Stanton J.D."/>
            <person name="Ullery H.E."/>
            <person name="Wilson R.J."/>
            <person name="Serrano M.G."/>
            <person name="Buck G."/>
            <person name="Lee V."/>
            <person name="Wang Y."/>
            <person name="Carvalho R."/>
            <person name="Voegtly L."/>
            <person name="Shi R."/>
            <person name="Duckworth R."/>
            <person name="Johnson A."/>
            <person name="Loviza R."/>
            <person name="Walstead R."/>
            <person name="Shah Z."/>
            <person name="Kiflezghi M."/>
            <person name="Wade K."/>
            <person name="Ball S.L."/>
            <person name="Bradley K.W."/>
            <person name="Asai D.J."/>
            <person name="Bowman C.A."/>
            <person name="Russell D.A."/>
            <person name="Pope W.H."/>
            <person name="Jacobs-Sera D."/>
            <person name="Hendrix R.W."/>
            <person name="Hatfull G.F."/>
        </authorList>
    </citation>
    <scope>NUCLEOTIDE SEQUENCE [LARGE SCALE GENOMIC DNA]</scope>
    <source>
        <strain evidence="2 3">DSM 27648</strain>
    </source>
</reference>
<feature type="compositionally biased region" description="Acidic residues" evidence="1">
    <location>
        <begin position="1"/>
        <end position="10"/>
    </location>
</feature>
<sequence length="393" mass="40339">MIACSDEESSGDPSGAPLTDVDGGADSEARGDGSVDVVDGSVDALDAALDADADADAGDAAAPTCTDENWCHTPIADSETLRDIWGDGAGVFWTVSSSTGNVLYWDGAAWNSSFTAGTPLYAVWGSGPNDVWVGGDGGFFHGTGASPATMSWTPVSAGGAPIRSIWGRSASDIWAVGYTGSTSSFTGYVLHYTGTPVDADAGTGWSAVPGASASPARFTKVWGTAGQDEIWIGGQTGTTNDARVVRGKSDGAGGYTWALSPPAATGRYFNGAGFLTPSVQVILGFDGTSSSVYGTYTGVRDDSGAFGWTRFDGFNRGNAQLNAVGGTGGGDVWVAGAYGRLRHWDGTAWHVARTALDDVMPVVNTLYGMWVVGKDDVWVVGNGIALHKSPSQH</sequence>
<protein>
    <recommendedName>
        <fullName evidence="4">Type IV fimbrial biogenesis protein PilY1</fullName>
    </recommendedName>
</protein>
<evidence type="ECO:0000313" key="2">
    <source>
        <dbReference type="EMBL" id="AKV04284.1"/>
    </source>
</evidence>
<dbReference type="Proteomes" id="UP000064967">
    <property type="component" value="Chromosome"/>
</dbReference>
<dbReference type="STRING" id="1391654.AKJ09_10947"/>
<evidence type="ECO:0008006" key="4">
    <source>
        <dbReference type="Google" id="ProtNLM"/>
    </source>
</evidence>
<evidence type="ECO:0000256" key="1">
    <source>
        <dbReference type="SAM" id="MobiDB-lite"/>
    </source>
</evidence>